<keyword evidence="8" id="KW-0961">Cell wall biogenesis/degradation</keyword>
<evidence type="ECO:0000256" key="9">
    <source>
        <dbReference type="PROSITE-ProRule" id="PRU00169"/>
    </source>
</evidence>
<gene>
    <name evidence="13" type="ORF">FM121_08775</name>
</gene>
<dbReference type="Gene3D" id="1.10.10.10">
    <property type="entry name" value="Winged helix-like DNA-binding domain superfamily/Winged helix DNA-binding domain"/>
    <property type="match status" value="1"/>
</dbReference>
<evidence type="ECO:0000313" key="13">
    <source>
        <dbReference type="EMBL" id="SLM86169.1"/>
    </source>
</evidence>
<dbReference type="InterPro" id="IPR039420">
    <property type="entry name" value="WalR-like"/>
</dbReference>
<keyword evidence="7" id="KW-0804">Transcription</keyword>
<dbReference type="FunFam" id="3.40.50.2300:FF:000001">
    <property type="entry name" value="DNA-binding response regulator PhoB"/>
    <property type="match status" value="1"/>
</dbReference>
<dbReference type="PANTHER" id="PTHR48111">
    <property type="entry name" value="REGULATOR OF RPOS"/>
    <property type="match status" value="1"/>
</dbReference>
<dbReference type="PANTHER" id="PTHR48111:SF73">
    <property type="entry name" value="ALKALINE PHOSPHATASE SYNTHESIS TRANSCRIPTIONAL REGULATORY PROTEIN PHOP"/>
    <property type="match status" value="1"/>
</dbReference>
<dbReference type="PROSITE" id="PS50110">
    <property type="entry name" value="RESPONSE_REGULATORY"/>
    <property type="match status" value="1"/>
</dbReference>
<dbReference type="Proteomes" id="UP000195918">
    <property type="component" value="Unassembled WGS sequence"/>
</dbReference>
<dbReference type="Pfam" id="PF00072">
    <property type="entry name" value="Response_reg"/>
    <property type="match status" value="1"/>
</dbReference>
<sequence>MKILLAEDDKQMQKILKIYLENEGYEVRVASNGEEGLGFVTEEEFDLVILDWMMPKMDGVTLCREIRQMNLPVKIIMLTAKNSSTDELRGLVAGADDYISKPFDIAVLLVRIKKMIKSEKILAFDQLTLNPETHEVKVTSDLISLTKKEYNLLYYFMQNKNIILSREQLLANVWGMNYEGDIRTVDTHVKRLRQKIGNHYIATKVGIGYLMGEK</sequence>
<keyword evidence="6" id="KW-0010">Activator</keyword>
<evidence type="ECO:0000256" key="8">
    <source>
        <dbReference type="ARBA" id="ARBA00023316"/>
    </source>
</evidence>
<evidence type="ECO:0000256" key="6">
    <source>
        <dbReference type="ARBA" id="ARBA00023159"/>
    </source>
</evidence>
<dbReference type="GO" id="GO:0000976">
    <property type="term" value="F:transcription cis-regulatory region binding"/>
    <property type="evidence" value="ECO:0007669"/>
    <property type="project" value="TreeGrafter"/>
</dbReference>
<keyword evidence="3" id="KW-0902">Two-component regulatory system</keyword>
<evidence type="ECO:0000259" key="12">
    <source>
        <dbReference type="PROSITE" id="PS51755"/>
    </source>
</evidence>
<dbReference type="GO" id="GO:0000156">
    <property type="term" value="F:phosphorelay response regulator activity"/>
    <property type="evidence" value="ECO:0007669"/>
    <property type="project" value="TreeGrafter"/>
</dbReference>
<dbReference type="OrthoDB" id="9790442at2"/>
<dbReference type="PROSITE" id="PS51755">
    <property type="entry name" value="OMPR_PHOB"/>
    <property type="match status" value="1"/>
</dbReference>
<evidence type="ECO:0000256" key="3">
    <source>
        <dbReference type="ARBA" id="ARBA00023012"/>
    </source>
</evidence>
<dbReference type="Pfam" id="PF00486">
    <property type="entry name" value="Trans_reg_C"/>
    <property type="match status" value="1"/>
</dbReference>
<evidence type="ECO:0000256" key="7">
    <source>
        <dbReference type="ARBA" id="ARBA00023163"/>
    </source>
</evidence>
<keyword evidence="1" id="KW-0678">Repressor</keyword>
<accession>A0A1X6WPG2</accession>
<evidence type="ECO:0000313" key="14">
    <source>
        <dbReference type="Proteomes" id="UP000195918"/>
    </source>
</evidence>
<evidence type="ECO:0000256" key="10">
    <source>
        <dbReference type="PROSITE-ProRule" id="PRU01091"/>
    </source>
</evidence>
<evidence type="ECO:0000256" key="5">
    <source>
        <dbReference type="ARBA" id="ARBA00023125"/>
    </source>
</evidence>
<dbReference type="InterPro" id="IPR001789">
    <property type="entry name" value="Sig_transdc_resp-reg_receiver"/>
</dbReference>
<dbReference type="RefSeq" id="WP_086951798.1">
    <property type="nucleotide sequence ID" value="NZ_FWFD01000013.1"/>
</dbReference>
<evidence type="ECO:0000256" key="1">
    <source>
        <dbReference type="ARBA" id="ARBA00022491"/>
    </source>
</evidence>
<dbReference type="CDD" id="cd00383">
    <property type="entry name" value="trans_reg_C"/>
    <property type="match status" value="1"/>
</dbReference>
<dbReference type="InterPro" id="IPR011006">
    <property type="entry name" value="CheY-like_superfamily"/>
</dbReference>
<dbReference type="GO" id="GO:0006355">
    <property type="term" value="P:regulation of DNA-templated transcription"/>
    <property type="evidence" value="ECO:0007669"/>
    <property type="project" value="InterPro"/>
</dbReference>
<dbReference type="Gene3D" id="3.40.50.2300">
    <property type="match status" value="1"/>
</dbReference>
<dbReference type="AlphaFoldDB" id="A0A1X6WPG2"/>
<keyword evidence="4" id="KW-0805">Transcription regulation</keyword>
<protein>
    <submittedName>
        <fullName evidence="13">Phosphate regulon transcriptional regulatory protein PhoB (SphR)</fullName>
    </submittedName>
</protein>
<feature type="domain" description="Response regulatory" evidence="11">
    <location>
        <begin position="2"/>
        <end position="116"/>
    </location>
</feature>
<dbReference type="GO" id="GO:0032993">
    <property type="term" value="C:protein-DNA complex"/>
    <property type="evidence" value="ECO:0007669"/>
    <property type="project" value="TreeGrafter"/>
</dbReference>
<feature type="domain" description="OmpR/PhoB-type" evidence="12">
    <location>
        <begin position="119"/>
        <end position="213"/>
    </location>
</feature>
<dbReference type="GO" id="GO:0071555">
    <property type="term" value="P:cell wall organization"/>
    <property type="evidence" value="ECO:0007669"/>
    <property type="project" value="UniProtKB-KW"/>
</dbReference>
<organism evidence="13 14">
    <name type="scientific">Vagococcus fluvialis bH819</name>
    <dbReference type="NCBI Taxonomy" id="1255619"/>
    <lineage>
        <taxon>Bacteria</taxon>
        <taxon>Bacillati</taxon>
        <taxon>Bacillota</taxon>
        <taxon>Bacilli</taxon>
        <taxon>Lactobacillales</taxon>
        <taxon>Enterococcaceae</taxon>
        <taxon>Vagococcus</taxon>
    </lineage>
</organism>
<dbReference type="InterPro" id="IPR036388">
    <property type="entry name" value="WH-like_DNA-bd_sf"/>
</dbReference>
<dbReference type="EMBL" id="FWFD01000013">
    <property type="protein sequence ID" value="SLM86169.1"/>
    <property type="molecule type" value="Genomic_DNA"/>
</dbReference>
<dbReference type="FunFam" id="1.10.10.10:FF:000018">
    <property type="entry name" value="DNA-binding response regulator ResD"/>
    <property type="match status" value="1"/>
</dbReference>
<evidence type="ECO:0000256" key="4">
    <source>
        <dbReference type="ARBA" id="ARBA00023015"/>
    </source>
</evidence>
<reference evidence="14" key="1">
    <citation type="submission" date="2017-02" db="EMBL/GenBank/DDBJ databases">
        <authorList>
            <person name="Dridi B."/>
        </authorList>
    </citation>
    <scope>NUCLEOTIDE SEQUENCE [LARGE SCALE GENOMIC DNA]</scope>
    <source>
        <strain evidence="14">bH819</strain>
    </source>
</reference>
<dbReference type="SUPFAM" id="SSF52172">
    <property type="entry name" value="CheY-like"/>
    <property type="match status" value="1"/>
</dbReference>
<proteinExistence type="predicted"/>
<keyword evidence="14" id="KW-1185">Reference proteome</keyword>
<feature type="modified residue" description="4-aspartylphosphate" evidence="9">
    <location>
        <position position="51"/>
    </location>
</feature>
<dbReference type="CDD" id="cd17574">
    <property type="entry name" value="REC_OmpR"/>
    <property type="match status" value="1"/>
</dbReference>
<dbReference type="SMART" id="SM00448">
    <property type="entry name" value="REC"/>
    <property type="match status" value="1"/>
</dbReference>
<name>A0A1X6WPG2_9ENTE</name>
<feature type="DNA-binding region" description="OmpR/PhoB-type" evidence="10">
    <location>
        <begin position="119"/>
        <end position="213"/>
    </location>
</feature>
<dbReference type="SMART" id="SM00862">
    <property type="entry name" value="Trans_reg_C"/>
    <property type="match status" value="1"/>
</dbReference>
<evidence type="ECO:0000259" key="11">
    <source>
        <dbReference type="PROSITE" id="PS50110"/>
    </source>
</evidence>
<evidence type="ECO:0000256" key="2">
    <source>
        <dbReference type="ARBA" id="ARBA00022553"/>
    </source>
</evidence>
<dbReference type="GO" id="GO:0005829">
    <property type="term" value="C:cytosol"/>
    <property type="evidence" value="ECO:0007669"/>
    <property type="project" value="TreeGrafter"/>
</dbReference>
<keyword evidence="5 10" id="KW-0238">DNA-binding</keyword>
<keyword evidence="2 9" id="KW-0597">Phosphoprotein</keyword>
<dbReference type="InterPro" id="IPR001867">
    <property type="entry name" value="OmpR/PhoB-type_DNA-bd"/>
</dbReference>